<dbReference type="EMBL" id="SLVX01000013">
    <property type="protein sequence ID" value="TCN41428.1"/>
    <property type="molecule type" value="Genomic_DNA"/>
</dbReference>
<accession>A0A4R2CK30</accession>
<sequence>MIVEELIALLGFDLKGEENLRRFTGGLQKATGVLAAFAARAAVFAAAAATAIGAGVGKLGIDAVKVGSTFEDLSATLETIEGSSDKAKQSLAWIQDFATKTPYDLQQVSEAFVRLKANGLEPQEGLLRSIGDASSAMGKSLMDGVEAIADAVRGENERLKELGINATVAGQKVTYSWSQNGKTMTKTVKKDAAEIQAALQGIFDSRFLGAMEKRSTTFSGIVANLGDMWTNFLLRISDAGLLKWVKTQFKAVLDTIEAMVADGSLDALAKKISDTLVETGEAVKALFKGFSVADIADFVSGALRFMSAIGRVVKSVLQAVTGIGKFVSSLLGLKSAWKGVLIAVGAAGLIFAPFVTAVAAIMLAIDDFIAWLDGRKSLIGKALDAIEELFASWGIDLDLSPEAIGRAITGVVDSLKSGYNEIASVLSSIKDAIGRVTLTETFQSWSGTSERLGTSMATLAKGLGDAADALLKFFASISPNGSSDKGEAALATLGGYLSHITSGTITGGLEVLRGAFESLANVFSTFGTNLSQLAQGDLSGFVQTLAEGVQRQGQIIKDTFEGVVRAFAPDFNFIDAWNRVVTFFEEFIAKIEVIVGKIEALAKRIADAFNAAIPEQPQWWKDVSDQNRIRVNSSEAGSAIGGMVPPKKTTGEQAMQNVDSLLTAIASVASKIESVTGTGATDKAVETVANDNRVTNNNISISSPVTVNATTNATPSQIGQAAGSGVRSAGDTALRNLAVTANPGGSGR</sequence>
<evidence type="ECO:0000313" key="4">
    <source>
        <dbReference type="Proteomes" id="UP000295351"/>
    </source>
</evidence>
<keyword evidence="4" id="KW-1185">Reference proteome</keyword>
<protein>
    <recommendedName>
        <fullName evidence="2">Tape measure protein N-terminal domain-containing protein</fullName>
    </recommendedName>
</protein>
<evidence type="ECO:0000256" key="1">
    <source>
        <dbReference type="SAM" id="Phobius"/>
    </source>
</evidence>
<dbReference type="InterPro" id="IPR013491">
    <property type="entry name" value="Tape_meas_N"/>
</dbReference>
<feature type="transmembrane region" description="Helical" evidence="1">
    <location>
        <begin position="340"/>
        <end position="365"/>
    </location>
</feature>
<dbReference type="Pfam" id="PF20155">
    <property type="entry name" value="TMP_3"/>
    <property type="match status" value="1"/>
</dbReference>
<reference evidence="3 4" key="1">
    <citation type="submission" date="2019-03" db="EMBL/GenBank/DDBJ databases">
        <title>Genomic Encyclopedia of Type Strains, Phase IV (KMG-IV): sequencing the most valuable type-strain genomes for metagenomic binning, comparative biology and taxonomic classification.</title>
        <authorList>
            <person name="Goeker M."/>
        </authorList>
    </citation>
    <scope>NUCLEOTIDE SEQUENCE [LARGE SCALE GENOMIC DNA]</scope>
    <source>
        <strain evidence="3 4">DSM 18401</strain>
    </source>
</reference>
<keyword evidence="1" id="KW-0472">Membrane</keyword>
<comment type="caution">
    <text evidence="3">The sequence shown here is derived from an EMBL/GenBank/DDBJ whole genome shotgun (WGS) entry which is preliminary data.</text>
</comment>
<feature type="domain" description="Tape measure protein N-terminal" evidence="2">
    <location>
        <begin position="63"/>
        <end position="236"/>
    </location>
</feature>
<name>A0A4R2CK30_SHIGR</name>
<dbReference type="InterPro" id="IPR053058">
    <property type="entry name" value="Mulikevirus_tape_measure"/>
</dbReference>
<keyword evidence="1" id="KW-1133">Transmembrane helix</keyword>
<dbReference type="PANTHER" id="PTHR38812">
    <property type="entry name" value="MU-LIKE PROPHAGE FLUMU PROTEIN GP42"/>
    <property type="match status" value="1"/>
</dbReference>
<dbReference type="PANTHER" id="PTHR38812:SF2">
    <property type="entry name" value="MU-LIKE PROPHAGE FLUMU PROTEIN GP42"/>
    <property type="match status" value="1"/>
</dbReference>
<evidence type="ECO:0000259" key="2">
    <source>
        <dbReference type="Pfam" id="PF20155"/>
    </source>
</evidence>
<gene>
    <name evidence="3" type="ORF">EV665_11313</name>
</gene>
<dbReference type="RefSeq" id="WP_133035324.1">
    <property type="nucleotide sequence ID" value="NZ_BAABEI010000012.1"/>
</dbReference>
<dbReference type="AlphaFoldDB" id="A0A4R2CK30"/>
<keyword evidence="1" id="KW-0812">Transmembrane</keyword>
<organism evidence="3 4">
    <name type="scientific">Shinella granuli</name>
    <dbReference type="NCBI Taxonomy" id="323621"/>
    <lineage>
        <taxon>Bacteria</taxon>
        <taxon>Pseudomonadati</taxon>
        <taxon>Pseudomonadota</taxon>
        <taxon>Alphaproteobacteria</taxon>
        <taxon>Hyphomicrobiales</taxon>
        <taxon>Rhizobiaceae</taxon>
        <taxon>Shinella</taxon>
    </lineage>
</organism>
<dbReference type="Proteomes" id="UP000295351">
    <property type="component" value="Unassembled WGS sequence"/>
</dbReference>
<proteinExistence type="predicted"/>
<evidence type="ECO:0000313" key="3">
    <source>
        <dbReference type="EMBL" id="TCN41428.1"/>
    </source>
</evidence>